<dbReference type="AlphaFoldDB" id="A0A3N4I118"/>
<gene>
    <name evidence="2" type="ORF">BJ508DRAFT_145508</name>
</gene>
<keyword evidence="3" id="KW-1185">Reference proteome</keyword>
<evidence type="ECO:0000256" key="1">
    <source>
        <dbReference type="SAM" id="MobiDB-lite"/>
    </source>
</evidence>
<sequence>MPDRGNPSRPPPRALAPKVSVHSPGMGVMLVGSTVAGSRAAETTATTQQRSHGGNLEQHTPPLAHHHQITQFQQHLPPSSHQQQHHQLHHHHHHHHHQPHPGLHDIKPYPHNNHSPQTRSPSLLHSATSNSQASASSSTGGYVWATDTSSNSQTPQPQSLVMDIPKMKRNCVSNACVHCRKKRSKVGSLSLLVFPFSVSLSLRPCRRRSSVCCGTRRKPFFPPLFISFSWLPYVFFDSPPFAGSELQHA</sequence>
<proteinExistence type="predicted"/>
<dbReference type="Proteomes" id="UP000275078">
    <property type="component" value="Unassembled WGS sequence"/>
</dbReference>
<feature type="compositionally biased region" description="Low complexity" evidence="1">
    <location>
        <begin position="126"/>
        <end position="138"/>
    </location>
</feature>
<evidence type="ECO:0000313" key="3">
    <source>
        <dbReference type="Proteomes" id="UP000275078"/>
    </source>
</evidence>
<feature type="compositionally biased region" description="Basic residues" evidence="1">
    <location>
        <begin position="83"/>
        <end position="99"/>
    </location>
</feature>
<reference evidence="2 3" key="1">
    <citation type="journal article" date="2018" name="Nat. Ecol. Evol.">
        <title>Pezizomycetes genomes reveal the molecular basis of ectomycorrhizal truffle lifestyle.</title>
        <authorList>
            <person name="Murat C."/>
            <person name="Payen T."/>
            <person name="Noel B."/>
            <person name="Kuo A."/>
            <person name="Morin E."/>
            <person name="Chen J."/>
            <person name="Kohler A."/>
            <person name="Krizsan K."/>
            <person name="Balestrini R."/>
            <person name="Da Silva C."/>
            <person name="Montanini B."/>
            <person name="Hainaut M."/>
            <person name="Levati E."/>
            <person name="Barry K.W."/>
            <person name="Belfiori B."/>
            <person name="Cichocki N."/>
            <person name="Clum A."/>
            <person name="Dockter R.B."/>
            <person name="Fauchery L."/>
            <person name="Guy J."/>
            <person name="Iotti M."/>
            <person name="Le Tacon F."/>
            <person name="Lindquist E.A."/>
            <person name="Lipzen A."/>
            <person name="Malagnac F."/>
            <person name="Mello A."/>
            <person name="Molinier V."/>
            <person name="Miyauchi S."/>
            <person name="Poulain J."/>
            <person name="Riccioni C."/>
            <person name="Rubini A."/>
            <person name="Sitrit Y."/>
            <person name="Splivallo R."/>
            <person name="Traeger S."/>
            <person name="Wang M."/>
            <person name="Zifcakova L."/>
            <person name="Wipf D."/>
            <person name="Zambonelli A."/>
            <person name="Paolocci F."/>
            <person name="Nowrousian M."/>
            <person name="Ottonello S."/>
            <person name="Baldrian P."/>
            <person name="Spatafora J.W."/>
            <person name="Henrissat B."/>
            <person name="Nagy L.G."/>
            <person name="Aury J.M."/>
            <person name="Wincker P."/>
            <person name="Grigoriev I.V."/>
            <person name="Bonfante P."/>
            <person name="Martin F.M."/>
        </authorList>
    </citation>
    <scope>NUCLEOTIDE SEQUENCE [LARGE SCALE GENOMIC DNA]</scope>
    <source>
        <strain evidence="2 3">RN42</strain>
    </source>
</reference>
<feature type="compositionally biased region" description="Low complexity" evidence="1">
    <location>
        <begin position="148"/>
        <end position="158"/>
    </location>
</feature>
<feature type="compositionally biased region" description="Low complexity" evidence="1">
    <location>
        <begin position="73"/>
        <end position="82"/>
    </location>
</feature>
<evidence type="ECO:0000313" key="2">
    <source>
        <dbReference type="EMBL" id="RPA79066.1"/>
    </source>
</evidence>
<accession>A0A3N4I118</accession>
<dbReference type="EMBL" id="ML119703">
    <property type="protein sequence ID" value="RPA79066.1"/>
    <property type="molecule type" value="Genomic_DNA"/>
</dbReference>
<feature type="region of interest" description="Disordered" evidence="1">
    <location>
        <begin position="1"/>
        <end position="21"/>
    </location>
</feature>
<feature type="compositionally biased region" description="Polar residues" evidence="1">
    <location>
        <begin position="112"/>
        <end position="125"/>
    </location>
</feature>
<organism evidence="2 3">
    <name type="scientific">Ascobolus immersus RN42</name>
    <dbReference type="NCBI Taxonomy" id="1160509"/>
    <lineage>
        <taxon>Eukaryota</taxon>
        <taxon>Fungi</taxon>
        <taxon>Dikarya</taxon>
        <taxon>Ascomycota</taxon>
        <taxon>Pezizomycotina</taxon>
        <taxon>Pezizomycetes</taxon>
        <taxon>Pezizales</taxon>
        <taxon>Ascobolaceae</taxon>
        <taxon>Ascobolus</taxon>
    </lineage>
</organism>
<protein>
    <submittedName>
        <fullName evidence="2">Uncharacterized protein</fullName>
    </submittedName>
</protein>
<name>A0A3N4I118_ASCIM</name>
<feature type="region of interest" description="Disordered" evidence="1">
    <location>
        <begin position="37"/>
        <end position="158"/>
    </location>
</feature>